<name>A0ABV6MJ79_9PSEU</name>
<dbReference type="EMBL" id="JBHLUD010000001">
    <property type="protein sequence ID" value="MFC0540224.1"/>
    <property type="molecule type" value="Genomic_DNA"/>
</dbReference>
<gene>
    <name evidence="2" type="ORF">ACFFH7_01960</name>
</gene>
<keyword evidence="1" id="KW-0812">Transmembrane</keyword>
<organism evidence="2 3">
    <name type="scientific">Kutzneria chonburiensis</name>
    <dbReference type="NCBI Taxonomy" id="1483604"/>
    <lineage>
        <taxon>Bacteria</taxon>
        <taxon>Bacillati</taxon>
        <taxon>Actinomycetota</taxon>
        <taxon>Actinomycetes</taxon>
        <taxon>Pseudonocardiales</taxon>
        <taxon>Pseudonocardiaceae</taxon>
        <taxon>Kutzneria</taxon>
    </lineage>
</organism>
<keyword evidence="1" id="KW-0472">Membrane</keyword>
<protein>
    <submittedName>
        <fullName evidence="2">Uncharacterized protein</fullName>
    </submittedName>
</protein>
<keyword evidence="3" id="KW-1185">Reference proteome</keyword>
<sequence>MRAVYVVGFLVGTTTHAIDLLAGGYADTPAPLAVFFTALLVIDPLTAVLVALDQRHGVTLAFAVIVLDLLANWYLNWSRLPAALLHPTWLLLNLFSVFVLVTWLPLRRRSNRAG</sequence>
<evidence type="ECO:0000313" key="2">
    <source>
        <dbReference type="EMBL" id="MFC0540224.1"/>
    </source>
</evidence>
<evidence type="ECO:0000256" key="1">
    <source>
        <dbReference type="SAM" id="Phobius"/>
    </source>
</evidence>
<evidence type="ECO:0000313" key="3">
    <source>
        <dbReference type="Proteomes" id="UP001589810"/>
    </source>
</evidence>
<comment type="caution">
    <text evidence="2">The sequence shown here is derived from an EMBL/GenBank/DDBJ whole genome shotgun (WGS) entry which is preliminary data.</text>
</comment>
<feature type="transmembrane region" description="Helical" evidence="1">
    <location>
        <begin position="58"/>
        <end position="75"/>
    </location>
</feature>
<feature type="transmembrane region" description="Helical" evidence="1">
    <location>
        <begin position="87"/>
        <end position="106"/>
    </location>
</feature>
<accession>A0ABV6MJ79</accession>
<feature type="transmembrane region" description="Helical" evidence="1">
    <location>
        <begin position="33"/>
        <end position="51"/>
    </location>
</feature>
<reference evidence="2 3" key="1">
    <citation type="submission" date="2024-09" db="EMBL/GenBank/DDBJ databases">
        <authorList>
            <person name="Sun Q."/>
            <person name="Mori K."/>
        </authorList>
    </citation>
    <scope>NUCLEOTIDE SEQUENCE [LARGE SCALE GENOMIC DNA]</scope>
    <source>
        <strain evidence="2 3">TBRC 1432</strain>
    </source>
</reference>
<dbReference type="RefSeq" id="WP_273938994.1">
    <property type="nucleotide sequence ID" value="NZ_CP097263.1"/>
</dbReference>
<dbReference type="Proteomes" id="UP001589810">
    <property type="component" value="Unassembled WGS sequence"/>
</dbReference>
<proteinExistence type="predicted"/>
<keyword evidence="1" id="KW-1133">Transmembrane helix</keyword>